<proteinExistence type="inferred from homology"/>
<feature type="binding site" evidence="9">
    <location>
        <position position="126"/>
    </location>
    <ligand>
        <name>4-amino-2-methyl-5-(diphosphooxymethyl)pyrimidine</name>
        <dbReference type="ChEBI" id="CHEBI:57841"/>
    </ligand>
</feature>
<keyword evidence="4 9" id="KW-0460">Magnesium</keyword>
<evidence type="ECO:0000256" key="7">
    <source>
        <dbReference type="ARBA" id="ARBA00047851"/>
    </source>
</evidence>
<dbReference type="SUPFAM" id="SSF51391">
    <property type="entry name" value="Thiamin phosphate synthase"/>
    <property type="match status" value="1"/>
</dbReference>
<evidence type="ECO:0000256" key="6">
    <source>
        <dbReference type="ARBA" id="ARBA00047334"/>
    </source>
</evidence>
<evidence type="ECO:0000256" key="5">
    <source>
        <dbReference type="ARBA" id="ARBA00022977"/>
    </source>
</evidence>
<sequence>MYLLKEAHRFFIGSKTSEFTEVLPLAWLYVITNRRLAGARSLVDLAAKLAGVDYLQLREKDLPGKELYHLARDIKQALPPGTRLLVNDRLDVALATGADGVHLGENSLPPAVARRLLGPGKIVGVSVHSVAAAREAELAGADYLLFGHVFPTASKEGVPPRGLGHLREVVASVGIPIIALGGINAANAPQCLAAGARGVAVMSAVMAAPDPARAVAELKQALSKRCVVQYQPVPAST</sequence>
<dbReference type="InterPro" id="IPR022998">
    <property type="entry name" value="ThiamineP_synth_TenI"/>
</dbReference>
<comment type="catalytic activity">
    <reaction evidence="6 9 10">
        <text>4-methyl-5-(2-phosphooxyethyl)-thiazole + 4-amino-2-methyl-5-(diphosphooxymethyl)pyrimidine + H(+) = thiamine phosphate + diphosphate</text>
        <dbReference type="Rhea" id="RHEA:22328"/>
        <dbReference type="ChEBI" id="CHEBI:15378"/>
        <dbReference type="ChEBI" id="CHEBI:33019"/>
        <dbReference type="ChEBI" id="CHEBI:37575"/>
        <dbReference type="ChEBI" id="CHEBI:57841"/>
        <dbReference type="ChEBI" id="CHEBI:58296"/>
        <dbReference type="EC" id="2.5.1.3"/>
    </reaction>
</comment>
<comment type="catalytic activity">
    <reaction evidence="7 9 10">
        <text>2-(2-carboxy-4-methylthiazol-5-yl)ethyl phosphate + 4-amino-2-methyl-5-(diphosphooxymethyl)pyrimidine + 2 H(+) = thiamine phosphate + CO2 + diphosphate</text>
        <dbReference type="Rhea" id="RHEA:47848"/>
        <dbReference type="ChEBI" id="CHEBI:15378"/>
        <dbReference type="ChEBI" id="CHEBI:16526"/>
        <dbReference type="ChEBI" id="CHEBI:33019"/>
        <dbReference type="ChEBI" id="CHEBI:37575"/>
        <dbReference type="ChEBI" id="CHEBI:57841"/>
        <dbReference type="ChEBI" id="CHEBI:62890"/>
        <dbReference type="EC" id="2.5.1.3"/>
    </reaction>
</comment>
<evidence type="ECO:0000256" key="4">
    <source>
        <dbReference type="ARBA" id="ARBA00022842"/>
    </source>
</evidence>
<dbReference type="AlphaFoldDB" id="A0A9X7J5E5"/>
<organism evidence="13 14">
    <name type="scientific">Neomoorella stamsii</name>
    <dbReference type="NCBI Taxonomy" id="1266720"/>
    <lineage>
        <taxon>Bacteria</taxon>
        <taxon>Bacillati</taxon>
        <taxon>Bacillota</taxon>
        <taxon>Clostridia</taxon>
        <taxon>Neomoorellales</taxon>
        <taxon>Neomoorellaceae</taxon>
        <taxon>Neomoorella</taxon>
    </lineage>
</organism>
<evidence type="ECO:0000256" key="10">
    <source>
        <dbReference type="RuleBase" id="RU003826"/>
    </source>
</evidence>
<dbReference type="EC" id="2.5.1.3" evidence="9"/>
<keyword evidence="3 9" id="KW-0479">Metal-binding</keyword>
<feature type="binding site" evidence="9">
    <location>
        <position position="88"/>
    </location>
    <ligand>
        <name>Mg(2+)</name>
        <dbReference type="ChEBI" id="CHEBI:18420"/>
    </ligand>
</feature>
<evidence type="ECO:0000256" key="8">
    <source>
        <dbReference type="ARBA" id="ARBA00047883"/>
    </source>
</evidence>
<dbReference type="InterPro" id="IPR034291">
    <property type="entry name" value="TMP_synthase"/>
</dbReference>
<dbReference type="PANTHER" id="PTHR20857:SF15">
    <property type="entry name" value="THIAMINE-PHOSPHATE SYNTHASE"/>
    <property type="match status" value="1"/>
</dbReference>
<evidence type="ECO:0000256" key="11">
    <source>
        <dbReference type="RuleBase" id="RU004253"/>
    </source>
</evidence>
<dbReference type="GO" id="GO:0000287">
    <property type="term" value="F:magnesium ion binding"/>
    <property type="evidence" value="ECO:0007669"/>
    <property type="project" value="UniProtKB-UniRule"/>
</dbReference>
<gene>
    <name evidence="13" type="primary">thiE_1</name>
    <name evidence="9" type="synonym">thiE</name>
    <name evidence="13" type="ORF">MOST_05500</name>
</gene>
<dbReference type="HAMAP" id="MF_00097">
    <property type="entry name" value="TMP_synthase"/>
    <property type="match status" value="1"/>
</dbReference>
<dbReference type="GO" id="GO:0005737">
    <property type="term" value="C:cytoplasm"/>
    <property type="evidence" value="ECO:0007669"/>
    <property type="project" value="TreeGrafter"/>
</dbReference>
<comment type="catalytic activity">
    <reaction evidence="8 9 10">
        <text>2-[(2R,5Z)-2-carboxy-4-methylthiazol-5(2H)-ylidene]ethyl phosphate + 4-amino-2-methyl-5-(diphosphooxymethyl)pyrimidine + 2 H(+) = thiamine phosphate + CO2 + diphosphate</text>
        <dbReference type="Rhea" id="RHEA:47844"/>
        <dbReference type="ChEBI" id="CHEBI:15378"/>
        <dbReference type="ChEBI" id="CHEBI:16526"/>
        <dbReference type="ChEBI" id="CHEBI:33019"/>
        <dbReference type="ChEBI" id="CHEBI:37575"/>
        <dbReference type="ChEBI" id="CHEBI:57841"/>
        <dbReference type="ChEBI" id="CHEBI:62899"/>
        <dbReference type="EC" id="2.5.1.3"/>
    </reaction>
</comment>
<keyword evidence="2 9" id="KW-0808">Transferase</keyword>
<comment type="caution">
    <text evidence="13">The sequence shown here is derived from an EMBL/GenBank/DDBJ whole genome shotgun (WGS) entry which is preliminary data.</text>
</comment>
<comment type="pathway">
    <text evidence="1 9 11">Cofactor biosynthesis; thiamine diphosphate biosynthesis; thiamine phosphate from 4-amino-2-methyl-5-diphosphomethylpyrimidine and 4-methyl-5-(2-phosphoethyl)-thiazole: step 1/1.</text>
</comment>
<dbReference type="Pfam" id="PF02581">
    <property type="entry name" value="TMP-TENI"/>
    <property type="match status" value="1"/>
</dbReference>
<dbReference type="CDD" id="cd00564">
    <property type="entry name" value="TMP_TenI"/>
    <property type="match status" value="1"/>
</dbReference>
<evidence type="ECO:0000256" key="9">
    <source>
        <dbReference type="HAMAP-Rule" id="MF_00097"/>
    </source>
</evidence>
<protein>
    <recommendedName>
        <fullName evidence="9">Thiamine-phosphate synthase</fullName>
        <shortName evidence="9">TP synthase</shortName>
        <shortName evidence="9">TPS</shortName>
        <ecNumber evidence="9">2.5.1.3</ecNumber>
    </recommendedName>
    <alternativeName>
        <fullName evidence="9">Thiamine-phosphate pyrophosphorylase</fullName>
        <shortName evidence="9">TMP pyrophosphorylase</shortName>
        <shortName evidence="9">TMP-PPase</shortName>
    </alternativeName>
</protein>
<feature type="binding site" evidence="9">
    <location>
        <begin position="56"/>
        <end position="60"/>
    </location>
    <ligand>
        <name>4-amino-2-methyl-5-(diphosphooxymethyl)pyrimidine</name>
        <dbReference type="ChEBI" id="CHEBI:57841"/>
    </ligand>
</feature>
<evidence type="ECO:0000259" key="12">
    <source>
        <dbReference type="Pfam" id="PF02581"/>
    </source>
</evidence>
<accession>A0A9X7J5E5</accession>
<dbReference type="NCBIfam" id="TIGR00693">
    <property type="entry name" value="thiE"/>
    <property type="match status" value="1"/>
</dbReference>
<evidence type="ECO:0000256" key="1">
    <source>
        <dbReference type="ARBA" id="ARBA00005165"/>
    </source>
</evidence>
<reference evidence="13 14" key="1">
    <citation type="submission" date="2018-03" db="EMBL/GenBank/DDBJ databases">
        <title>Genome sequence of Moorella stamsii DSM 26217.</title>
        <authorList>
            <person name="Poehlein A."/>
            <person name="Daniel R."/>
        </authorList>
    </citation>
    <scope>NUCLEOTIDE SEQUENCE [LARGE SCALE GENOMIC DNA]</scope>
    <source>
        <strain evidence="14">DSM 26217</strain>
    </source>
</reference>
<keyword evidence="5 9" id="KW-0784">Thiamine biosynthesis</keyword>
<feature type="binding site" evidence="9">
    <location>
        <position position="182"/>
    </location>
    <ligand>
        <name>2-[(2R,5Z)-2-carboxy-4-methylthiazol-5(2H)-ylidene]ethyl phosphate</name>
        <dbReference type="ChEBI" id="CHEBI:62899"/>
    </ligand>
</feature>
<feature type="binding site" evidence="9">
    <location>
        <begin position="152"/>
        <end position="154"/>
    </location>
    <ligand>
        <name>2-[(2R,5Z)-2-carboxy-4-methylthiazol-5(2H)-ylidene]ethyl phosphate</name>
        <dbReference type="ChEBI" id="CHEBI:62899"/>
    </ligand>
</feature>
<evidence type="ECO:0000313" key="14">
    <source>
        <dbReference type="Proteomes" id="UP000239430"/>
    </source>
</evidence>
<comment type="caution">
    <text evidence="9">Lacks conserved residue(s) required for the propagation of feature annotation.</text>
</comment>
<comment type="similarity">
    <text evidence="9 10">Belongs to the thiamine-phosphate synthase family.</text>
</comment>
<feature type="binding site" evidence="9">
    <location>
        <position position="155"/>
    </location>
    <ligand>
        <name>4-amino-2-methyl-5-(diphosphooxymethyl)pyrimidine</name>
        <dbReference type="ChEBI" id="CHEBI:57841"/>
    </ligand>
</feature>
<dbReference type="GO" id="GO:0004789">
    <property type="term" value="F:thiamine-phosphate diphosphorylase activity"/>
    <property type="evidence" value="ECO:0007669"/>
    <property type="project" value="UniProtKB-UniRule"/>
</dbReference>
<dbReference type="GO" id="GO:0009228">
    <property type="term" value="P:thiamine biosynthetic process"/>
    <property type="evidence" value="ECO:0007669"/>
    <property type="project" value="UniProtKB-KW"/>
</dbReference>
<dbReference type="PANTHER" id="PTHR20857">
    <property type="entry name" value="THIAMINE-PHOSPHATE PYROPHOSPHORYLASE"/>
    <property type="match status" value="1"/>
</dbReference>
<evidence type="ECO:0000313" key="13">
    <source>
        <dbReference type="EMBL" id="PRR76382.1"/>
    </source>
</evidence>
<comment type="cofactor">
    <cofactor evidence="9">
        <name>Mg(2+)</name>
        <dbReference type="ChEBI" id="CHEBI:18420"/>
    </cofactor>
    <text evidence="9">Binds 1 Mg(2+) ion per subunit.</text>
</comment>
<dbReference type="Gene3D" id="3.20.20.70">
    <property type="entry name" value="Aldolase class I"/>
    <property type="match status" value="1"/>
</dbReference>
<feature type="binding site" evidence="9">
    <location>
        <position position="87"/>
    </location>
    <ligand>
        <name>4-amino-2-methyl-5-(diphosphooxymethyl)pyrimidine</name>
        <dbReference type="ChEBI" id="CHEBI:57841"/>
    </ligand>
</feature>
<feature type="domain" description="Thiamine phosphate synthase/TenI" evidence="12">
    <location>
        <begin position="28"/>
        <end position="205"/>
    </location>
</feature>
<name>A0A9X7J5E5_9FIRM</name>
<keyword evidence="14" id="KW-1185">Reference proteome</keyword>
<comment type="function">
    <text evidence="9">Condenses 4-methyl-5-(beta-hydroxyethyl)thiazole monophosphate (THZ-P) and 2-methyl-4-amino-5-hydroxymethyl pyrimidine pyrophosphate (HMP-PP) to form thiamine monophosphate (TMP).</text>
</comment>
<dbReference type="InterPro" id="IPR013785">
    <property type="entry name" value="Aldolase_TIM"/>
</dbReference>
<dbReference type="GO" id="GO:0009229">
    <property type="term" value="P:thiamine diphosphate biosynthetic process"/>
    <property type="evidence" value="ECO:0007669"/>
    <property type="project" value="UniProtKB-UniRule"/>
</dbReference>
<dbReference type="InterPro" id="IPR036206">
    <property type="entry name" value="ThiamineP_synth_sf"/>
</dbReference>
<evidence type="ECO:0000256" key="3">
    <source>
        <dbReference type="ARBA" id="ARBA00022723"/>
    </source>
</evidence>
<evidence type="ECO:0000256" key="2">
    <source>
        <dbReference type="ARBA" id="ARBA00022679"/>
    </source>
</evidence>
<dbReference type="Proteomes" id="UP000239430">
    <property type="component" value="Unassembled WGS sequence"/>
</dbReference>
<dbReference type="EMBL" id="PVXL01000021">
    <property type="protein sequence ID" value="PRR76382.1"/>
    <property type="molecule type" value="Genomic_DNA"/>
</dbReference>